<proteinExistence type="predicted"/>
<comment type="caution">
    <text evidence="1">The sequence shown here is derived from an EMBL/GenBank/DDBJ whole genome shotgun (WGS) entry which is preliminary data.</text>
</comment>
<accession>A0A8T0PMD4</accession>
<reference evidence="1" key="1">
    <citation type="submission" date="2020-05" db="EMBL/GenBank/DDBJ databases">
        <title>WGS assembly of Panicum virgatum.</title>
        <authorList>
            <person name="Lovell J.T."/>
            <person name="Jenkins J."/>
            <person name="Shu S."/>
            <person name="Juenger T.E."/>
            <person name="Schmutz J."/>
        </authorList>
    </citation>
    <scope>NUCLEOTIDE SEQUENCE</scope>
    <source>
        <strain evidence="1">AP13</strain>
    </source>
</reference>
<dbReference type="PROSITE" id="PS51257">
    <property type="entry name" value="PROKAR_LIPOPROTEIN"/>
    <property type="match status" value="1"/>
</dbReference>
<gene>
    <name evidence="1" type="ORF">PVAP13_8KG254300</name>
</gene>
<dbReference type="Proteomes" id="UP000823388">
    <property type="component" value="Chromosome 8K"/>
</dbReference>
<evidence type="ECO:0000313" key="2">
    <source>
        <dbReference type="Proteomes" id="UP000823388"/>
    </source>
</evidence>
<organism evidence="1 2">
    <name type="scientific">Panicum virgatum</name>
    <name type="common">Blackwell switchgrass</name>
    <dbReference type="NCBI Taxonomy" id="38727"/>
    <lineage>
        <taxon>Eukaryota</taxon>
        <taxon>Viridiplantae</taxon>
        <taxon>Streptophyta</taxon>
        <taxon>Embryophyta</taxon>
        <taxon>Tracheophyta</taxon>
        <taxon>Spermatophyta</taxon>
        <taxon>Magnoliopsida</taxon>
        <taxon>Liliopsida</taxon>
        <taxon>Poales</taxon>
        <taxon>Poaceae</taxon>
        <taxon>PACMAD clade</taxon>
        <taxon>Panicoideae</taxon>
        <taxon>Panicodae</taxon>
        <taxon>Paniceae</taxon>
        <taxon>Panicinae</taxon>
        <taxon>Panicum</taxon>
        <taxon>Panicum sect. Hiantes</taxon>
    </lineage>
</organism>
<dbReference type="AlphaFoldDB" id="A0A8T0PMD4"/>
<sequence>MRRGKQIIEEEEIDLCIPVQILIGVSSCLLIRDPEHSTKQIWRLAFASLIERAVAHLLPLLQLVRAEDAPGAAACRGRHGVRSLLRSTR</sequence>
<keyword evidence="2" id="KW-1185">Reference proteome</keyword>
<protein>
    <submittedName>
        <fullName evidence="1">Uncharacterized protein</fullName>
    </submittedName>
</protein>
<name>A0A8T0PMD4_PANVG</name>
<dbReference type="EMBL" id="CM029051">
    <property type="protein sequence ID" value="KAG2562255.1"/>
    <property type="molecule type" value="Genomic_DNA"/>
</dbReference>
<evidence type="ECO:0000313" key="1">
    <source>
        <dbReference type="EMBL" id="KAG2562255.1"/>
    </source>
</evidence>